<dbReference type="CDD" id="cd07822">
    <property type="entry name" value="SRPBCC_4"/>
    <property type="match status" value="1"/>
</dbReference>
<dbReference type="STRING" id="49012.A0A0F7RW59"/>
<dbReference type="InterPro" id="IPR019587">
    <property type="entry name" value="Polyketide_cyclase/dehydratase"/>
</dbReference>
<accession>A0A0F7RW59</accession>
<dbReference type="Proteomes" id="UP000242770">
    <property type="component" value="Unassembled WGS sequence"/>
</dbReference>
<reference evidence="2" key="1">
    <citation type="submission" date="2014-06" db="EMBL/GenBank/DDBJ databases">
        <authorList>
            <person name="Berkman J.Paul."/>
        </authorList>
    </citation>
    <scope>NUCLEOTIDE SEQUENCE [LARGE SCALE GENOMIC DNA]</scope>
</reference>
<dbReference type="SUPFAM" id="SSF55961">
    <property type="entry name" value="Bet v1-like"/>
    <property type="match status" value="1"/>
</dbReference>
<evidence type="ECO:0008006" key="4">
    <source>
        <dbReference type="Google" id="ProtNLM"/>
    </source>
</evidence>
<dbReference type="Gene3D" id="3.30.530.20">
    <property type="match status" value="1"/>
</dbReference>
<dbReference type="Pfam" id="PF10604">
    <property type="entry name" value="Polyketide_cyc2"/>
    <property type="match status" value="1"/>
</dbReference>
<protein>
    <recommendedName>
        <fullName evidence="4">Polyketide cyclase/dehydrase</fullName>
    </recommendedName>
</protein>
<keyword evidence="3" id="KW-1185">Reference proteome</keyword>
<evidence type="ECO:0000313" key="1">
    <source>
        <dbReference type="EMBL" id="CDR87214.1"/>
    </source>
</evidence>
<dbReference type="OrthoDB" id="509124at2759"/>
<dbReference type="InterPro" id="IPR023393">
    <property type="entry name" value="START-like_dom_sf"/>
</dbReference>
<dbReference type="EMBL" id="LK056653">
    <property type="protein sequence ID" value="CDR87214.1"/>
    <property type="molecule type" value="Genomic_DNA"/>
</dbReference>
<reference evidence="1" key="2">
    <citation type="submission" date="2014-06" db="EMBL/GenBank/DDBJ databases">
        <authorList>
            <person name="Ju J."/>
            <person name="Zhang J."/>
        </authorList>
    </citation>
    <scope>NUCLEOTIDE SEQUENCE</scope>
    <source>
        <strain evidence="1">SscI8</strain>
    </source>
</reference>
<evidence type="ECO:0000313" key="2">
    <source>
        <dbReference type="EMBL" id="CDS01221.1"/>
    </source>
</evidence>
<gene>
    <name evidence="2" type="primary">SSCI61460.1</name>
    <name evidence="1" type="ORF">SPSC_00340</name>
</gene>
<dbReference type="EMBL" id="CCFA01003655">
    <property type="protein sequence ID" value="CDS01221.1"/>
    <property type="molecule type" value="Genomic_DNA"/>
</dbReference>
<reference evidence="3" key="3">
    <citation type="submission" date="2014-06" db="EMBL/GenBank/DDBJ databases">
        <authorList>
            <person name="Berkman P.J."/>
        </authorList>
    </citation>
    <scope>NUCLEOTIDE SEQUENCE [LARGE SCALE GENOMIC DNA]</scope>
</reference>
<evidence type="ECO:0000313" key="3">
    <source>
        <dbReference type="Proteomes" id="UP000242770"/>
    </source>
</evidence>
<name>A0A0F7RW59_9BASI</name>
<proteinExistence type="predicted"/>
<dbReference type="AlphaFoldDB" id="A0A0F7RW59"/>
<dbReference type="PANTHER" id="PTHR36166">
    <property type="entry name" value="CHROMOSOME 9, WHOLE GENOME SHOTGUN SEQUENCE"/>
    <property type="match status" value="1"/>
</dbReference>
<sequence>MSNPSHPPSRVIETTIHISAPLPTIRSILLDFQSYPTWSRFIASITPPSSSTELSIGTPLTVTLNPPGGSTMALTPHVVHLDDKGFGWQGHLANVTGLLDGKHLFLLEEEEEEEGGEGGTIFRHREEFGGVLYTPLMSWLGMGSRTKDGFEVFGEALKKRAEEVAGKQLS</sequence>
<dbReference type="PANTHER" id="PTHR36166:SF1">
    <property type="entry name" value="SRPBCC DOMAIN-CONTAINING PROTEIN"/>
    <property type="match status" value="1"/>
</dbReference>
<organism evidence="2 3">
    <name type="scientific">Sporisorium scitamineum</name>
    <dbReference type="NCBI Taxonomy" id="49012"/>
    <lineage>
        <taxon>Eukaryota</taxon>
        <taxon>Fungi</taxon>
        <taxon>Dikarya</taxon>
        <taxon>Basidiomycota</taxon>
        <taxon>Ustilaginomycotina</taxon>
        <taxon>Ustilaginomycetes</taxon>
        <taxon>Ustilaginales</taxon>
        <taxon>Ustilaginaceae</taxon>
        <taxon>Sporisorium</taxon>
    </lineage>
</organism>